<evidence type="ECO:0000256" key="2">
    <source>
        <dbReference type="SAM" id="MobiDB-lite"/>
    </source>
</evidence>
<evidence type="ECO:0000259" key="3">
    <source>
        <dbReference type="Pfam" id="PF01243"/>
    </source>
</evidence>
<feature type="region of interest" description="Disordered" evidence="2">
    <location>
        <begin position="1"/>
        <end position="28"/>
    </location>
</feature>
<name>A0A2I2KK70_9ACTN</name>
<dbReference type="Gene3D" id="2.30.110.10">
    <property type="entry name" value="Electron Transport, Fmn-binding Protein, Chain A"/>
    <property type="match status" value="1"/>
</dbReference>
<sequence>MFDPMSTRRPGPWGTSPWTGGRSGDAEDDREVAWVEAGGRGTGATVRLSTREARERFAAGRVARLATSGPGGQPLVVPVTFAVTDLAAAGAPPGGRGAPAEAVVSIVDHKPKSTSTGLRRLRDIAANPRVSLLVDHYEDDWERLWWARVDGLARIVLADEAEHAATRAALAARYAQYRQVPPGGPAIIVTGLRWSGWAYADAGAGG</sequence>
<keyword evidence="5" id="KW-1185">Reference proteome</keyword>
<dbReference type="InterPro" id="IPR011576">
    <property type="entry name" value="Pyridox_Oxase_N"/>
</dbReference>
<dbReference type="Proteomes" id="UP000234331">
    <property type="component" value="Unassembled WGS sequence"/>
</dbReference>
<dbReference type="AlphaFoldDB" id="A0A2I2KK70"/>
<dbReference type="GO" id="GO:0005829">
    <property type="term" value="C:cytosol"/>
    <property type="evidence" value="ECO:0007669"/>
    <property type="project" value="TreeGrafter"/>
</dbReference>
<evidence type="ECO:0000256" key="1">
    <source>
        <dbReference type="ARBA" id="ARBA00023002"/>
    </source>
</evidence>
<proteinExistence type="predicted"/>
<dbReference type="NCBIfam" id="TIGR03668">
    <property type="entry name" value="Rv0121_F420"/>
    <property type="match status" value="1"/>
</dbReference>
<evidence type="ECO:0000313" key="5">
    <source>
        <dbReference type="Proteomes" id="UP000234331"/>
    </source>
</evidence>
<dbReference type="EMBL" id="FZMO01000028">
    <property type="protein sequence ID" value="SNQ46055.1"/>
    <property type="molecule type" value="Genomic_DNA"/>
</dbReference>
<organism evidence="4 5">
    <name type="scientific">Frankia canadensis</name>
    <dbReference type="NCBI Taxonomy" id="1836972"/>
    <lineage>
        <taxon>Bacteria</taxon>
        <taxon>Bacillati</taxon>
        <taxon>Actinomycetota</taxon>
        <taxon>Actinomycetes</taxon>
        <taxon>Frankiales</taxon>
        <taxon>Frankiaceae</taxon>
        <taxon>Frankia</taxon>
    </lineage>
</organism>
<dbReference type="InterPro" id="IPR019967">
    <property type="entry name" value="F420-dep_enz_PPOX_Rv0121"/>
</dbReference>
<dbReference type="Pfam" id="PF01243">
    <property type="entry name" value="PNPOx_N"/>
    <property type="match status" value="1"/>
</dbReference>
<feature type="domain" description="Pyridoxamine 5'-phosphate oxidase N-terminal" evidence="3">
    <location>
        <begin position="50"/>
        <end position="182"/>
    </location>
</feature>
<protein>
    <submittedName>
        <fullName evidence="4">Pyridoxamine 5'-phosphate oxidase (Modular protein)</fullName>
    </submittedName>
</protein>
<dbReference type="SUPFAM" id="SSF50475">
    <property type="entry name" value="FMN-binding split barrel"/>
    <property type="match status" value="1"/>
</dbReference>
<dbReference type="GO" id="GO:0070967">
    <property type="term" value="F:coenzyme F420 binding"/>
    <property type="evidence" value="ECO:0007669"/>
    <property type="project" value="TreeGrafter"/>
</dbReference>
<gene>
    <name evidence="4" type="ORF">FRACA_1230011</name>
</gene>
<reference evidence="4 5" key="1">
    <citation type="submission" date="2017-06" db="EMBL/GenBank/DDBJ databases">
        <authorList>
            <person name="Kim H.J."/>
            <person name="Triplett B.A."/>
        </authorList>
    </citation>
    <scope>NUCLEOTIDE SEQUENCE [LARGE SCALE GENOMIC DNA]</scope>
    <source>
        <strain evidence="4">FRACA_ARgP5</strain>
    </source>
</reference>
<dbReference type="InterPro" id="IPR052019">
    <property type="entry name" value="F420H2_bilvrd_red/Heme_oxyg"/>
</dbReference>
<keyword evidence="1" id="KW-0560">Oxidoreductase</keyword>
<dbReference type="GO" id="GO:0016627">
    <property type="term" value="F:oxidoreductase activity, acting on the CH-CH group of donors"/>
    <property type="evidence" value="ECO:0007669"/>
    <property type="project" value="TreeGrafter"/>
</dbReference>
<evidence type="ECO:0000313" key="4">
    <source>
        <dbReference type="EMBL" id="SNQ46055.1"/>
    </source>
</evidence>
<dbReference type="InterPro" id="IPR012349">
    <property type="entry name" value="Split_barrel_FMN-bd"/>
</dbReference>
<accession>A0A2I2KK70</accession>
<feature type="compositionally biased region" description="Low complexity" evidence="2">
    <location>
        <begin position="10"/>
        <end position="20"/>
    </location>
</feature>
<dbReference type="PANTHER" id="PTHR35176:SF2">
    <property type="entry name" value="F420H(2)-DEPENDENT REDUCTASE RV1155"/>
    <property type="match status" value="1"/>
</dbReference>
<dbReference type="PANTHER" id="PTHR35176">
    <property type="entry name" value="HEME OXYGENASE HI_0854-RELATED"/>
    <property type="match status" value="1"/>
</dbReference>